<dbReference type="NCBIfam" id="NF004064">
    <property type="entry name" value="PRK05578.1"/>
    <property type="match status" value="1"/>
</dbReference>
<dbReference type="SUPFAM" id="SSF53927">
    <property type="entry name" value="Cytidine deaminase-like"/>
    <property type="match status" value="1"/>
</dbReference>
<keyword evidence="8 14" id="KW-0862">Zinc</keyword>
<comment type="cofactor">
    <cofactor evidence="1 14 15">
        <name>Zn(2+)</name>
        <dbReference type="ChEBI" id="CHEBI:29105"/>
    </cofactor>
</comment>
<dbReference type="GO" id="GO:0072527">
    <property type="term" value="P:pyrimidine-containing compound metabolic process"/>
    <property type="evidence" value="ECO:0007669"/>
    <property type="project" value="UniProtKB-ARBA"/>
</dbReference>
<evidence type="ECO:0000256" key="8">
    <source>
        <dbReference type="ARBA" id="ARBA00022833"/>
    </source>
</evidence>
<evidence type="ECO:0000313" key="18">
    <source>
        <dbReference type="Proteomes" id="UP000424468"/>
    </source>
</evidence>
<comment type="catalytic activity">
    <reaction evidence="10 15">
        <text>2'-deoxycytidine + H2O + H(+) = 2'-deoxyuridine + NH4(+)</text>
        <dbReference type="Rhea" id="RHEA:13433"/>
        <dbReference type="ChEBI" id="CHEBI:15377"/>
        <dbReference type="ChEBI" id="CHEBI:15378"/>
        <dbReference type="ChEBI" id="CHEBI:15698"/>
        <dbReference type="ChEBI" id="CHEBI:16450"/>
        <dbReference type="ChEBI" id="CHEBI:28938"/>
        <dbReference type="EC" id="3.5.4.5"/>
    </reaction>
</comment>
<keyword evidence="18" id="KW-1185">Reference proteome</keyword>
<comment type="function">
    <text evidence="2 15">This enzyme scavenges exogenous and endogenous cytidine and 2'-deoxycytidine for UMP synthesis.</text>
</comment>
<evidence type="ECO:0000313" key="17">
    <source>
        <dbReference type="EMBL" id="QGS52106.1"/>
    </source>
</evidence>
<evidence type="ECO:0000256" key="15">
    <source>
        <dbReference type="RuleBase" id="RU364006"/>
    </source>
</evidence>
<dbReference type="Proteomes" id="UP000424468">
    <property type="component" value="Chromosome"/>
</dbReference>
<name>A0A6I6C8W5_9MOLU</name>
<dbReference type="Gene3D" id="3.40.140.10">
    <property type="entry name" value="Cytidine Deaminase, domain 2"/>
    <property type="match status" value="1"/>
</dbReference>
<dbReference type="PANTHER" id="PTHR11644:SF2">
    <property type="entry name" value="CYTIDINE DEAMINASE"/>
    <property type="match status" value="1"/>
</dbReference>
<dbReference type="InterPro" id="IPR006262">
    <property type="entry name" value="Cyt_deam_tetra"/>
</dbReference>
<evidence type="ECO:0000256" key="11">
    <source>
        <dbReference type="ARBA" id="ARBA00049558"/>
    </source>
</evidence>
<dbReference type="Pfam" id="PF00383">
    <property type="entry name" value="dCMP_cyt_deam_1"/>
    <property type="match status" value="1"/>
</dbReference>
<feature type="domain" description="CMP/dCMP-type deaminase" evidence="16">
    <location>
        <begin position="1"/>
        <end position="130"/>
    </location>
</feature>
<dbReference type="AlphaFoldDB" id="A0A6I6C8W5"/>
<keyword evidence="7 15" id="KW-0378">Hydrolase</keyword>
<feature type="binding site" evidence="14">
    <location>
        <position position="88"/>
    </location>
    <ligand>
        <name>Zn(2+)</name>
        <dbReference type="ChEBI" id="CHEBI:29105"/>
        <note>catalytic</note>
    </ligand>
</feature>
<keyword evidence="6 14" id="KW-0479">Metal-binding</keyword>
<sequence length="133" mass="15091">MDKNDIFKELLELKENAYVPYSGFRVSCIIYLKNNKKIVGVNVENSAYNPTICAERCALPQMISQGYKANDVEVFSLYTDSEILGSPCGTCRQTMIELLNSDQKIWIFNKKGFAGEYILESLLPLSFSKQNLD</sequence>
<dbReference type="PROSITE" id="PS51747">
    <property type="entry name" value="CYT_DCMP_DEAMINASES_2"/>
    <property type="match status" value="1"/>
</dbReference>
<dbReference type="EMBL" id="CP046276">
    <property type="protein sequence ID" value="QGS52106.1"/>
    <property type="molecule type" value="Genomic_DNA"/>
</dbReference>
<gene>
    <name evidence="17" type="primary">cdd</name>
    <name evidence="17" type="ORF">STABA_v1c07500</name>
</gene>
<feature type="binding site" evidence="14">
    <location>
        <position position="91"/>
    </location>
    <ligand>
        <name>Zn(2+)</name>
        <dbReference type="ChEBI" id="CHEBI:29105"/>
        <note>catalytic</note>
    </ligand>
</feature>
<dbReference type="InterPro" id="IPR050202">
    <property type="entry name" value="Cyt/Deoxycyt_deaminase"/>
</dbReference>
<evidence type="ECO:0000256" key="2">
    <source>
        <dbReference type="ARBA" id="ARBA00003949"/>
    </source>
</evidence>
<evidence type="ECO:0000256" key="14">
    <source>
        <dbReference type="PIRSR" id="PIRSR606262-3"/>
    </source>
</evidence>
<dbReference type="GO" id="GO:0008270">
    <property type="term" value="F:zinc ion binding"/>
    <property type="evidence" value="ECO:0007669"/>
    <property type="project" value="UniProtKB-UniRule"/>
</dbReference>
<evidence type="ECO:0000256" key="3">
    <source>
        <dbReference type="ARBA" id="ARBA00006576"/>
    </source>
</evidence>
<feature type="binding site" evidence="14">
    <location>
        <position position="53"/>
    </location>
    <ligand>
        <name>Zn(2+)</name>
        <dbReference type="ChEBI" id="CHEBI:29105"/>
        <note>catalytic</note>
    </ligand>
</feature>
<dbReference type="RefSeq" id="WP_246157311.1">
    <property type="nucleotide sequence ID" value="NZ_CP046276.1"/>
</dbReference>
<dbReference type="GO" id="GO:0005829">
    <property type="term" value="C:cytosol"/>
    <property type="evidence" value="ECO:0007669"/>
    <property type="project" value="TreeGrafter"/>
</dbReference>
<evidence type="ECO:0000256" key="13">
    <source>
        <dbReference type="PIRSR" id="PIRSR606262-2"/>
    </source>
</evidence>
<feature type="active site" description="Proton donor" evidence="12">
    <location>
        <position position="55"/>
    </location>
</feature>
<accession>A0A6I6C8W5</accession>
<evidence type="ECO:0000256" key="1">
    <source>
        <dbReference type="ARBA" id="ARBA00001947"/>
    </source>
</evidence>
<evidence type="ECO:0000256" key="4">
    <source>
        <dbReference type="ARBA" id="ARBA00012783"/>
    </source>
</evidence>
<dbReference type="GO" id="GO:0004126">
    <property type="term" value="F:cytidine deaminase activity"/>
    <property type="evidence" value="ECO:0007669"/>
    <property type="project" value="UniProtKB-UniRule"/>
</dbReference>
<proteinExistence type="inferred from homology"/>
<evidence type="ECO:0000256" key="12">
    <source>
        <dbReference type="PIRSR" id="PIRSR606262-1"/>
    </source>
</evidence>
<dbReference type="GO" id="GO:0055086">
    <property type="term" value="P:nucleobase-containing small molecule metabolic process"/>
    <property type="evidence" value="ECO:0007669"/>
    <property type="project" value="UniProtKB-ARBA"/>
</dbReference>
<evidence type="ECO:0000256" key="6">
    <source>
        <dbReference type="ARBA" id="ARBA00022723"/>
    </source>
</evidence>
<evidence type="ECO:0000256" key="5">
    <source>
        <dbReference type="ARBA" id="ARBA00018266"/>
    </source>
</evidence>
<dbReference type="InterPro" id="IPR016193">
    <property type="entry name" value="Cytidine_deaminase-like"/>
</dbReference>
<protein>
    <recommendedName>
        <fullName evidence="5 15">Cytidine deaminase</fullName>
        <ecNumber evidence="4 15">3.5.4.5</ecNumber>
    </recommendedName>
    <alternativeName>
        <fullName evidence="9 15">Cytidine aminohydrolase</fullName>
    </alternativeName>
</protein>
<dbReference type="PANTHER" id="PTHR11644">
    <property type="entry name" value="CYTIDINE DEAMINASE"/>
    <property type="match status" value="1"/>
</dbReference>
<dbReference type="PROSITE" id="PS00903">
    <property type="entry name" value="CYT_DCMP_DEAMINASES_1"/>
    <property type="match status" value="1"/>
</dbReference>
<reference evidence="17 18" key="1">
    <citation type="submission" date="2019-11" db="EMBL/GenBank/DDBJ databases">
        <title>Complete genome sequence of Spiroplasma tabanidicola TAUS-1 (DSM 22603).</title>
        <authorList>
            <person name="Huang C.-T."/>
            <person name="Lin Y.-C."/>
            <person name="Kuo C.-H."/>
        </authorList>
    </citation>
    <scope>NUCLEOTIDE SEQUENCE [LARGE SCALE GENOMIC DNA]</scope>
    <source>
        <strain evidence="17 18">TAUS-1</strain>
    </source>
</reference>
<comment type="catalytic activity">
    <reaction evidence="11 15">
        <text>cytidine + H2O + H(+) = uridine + NH4(+)</text>
        <dbReference type="Rhea" id="RHEA:16069"/>
        <dbReference type="ChEBI" id="CHEBI:15377"/>
        <dbReference type="ChEBI" id="CHEBI:15378"/>
        <dbReference type="ChEBI" id="CHEBI:16704"/>
        <dbReference type="ChEBI" id="CHEBI:17562"/>
        <dbReference type="ChEBI" id="CHEBI:28938"/>
        <dbReference type="EC" id="3.5.4.5"/>
    </reaction>
</comment>
<evidence type="ECO:0000256" key="9">
    <source>
        <dbReference type="ARBA" id="ARBA00032005"/>
    </source>
</evidence>
<dbReference type="EC" id="3.5.4.5" evidence="4 15"/>
<dbReference type="GO" id="GO:0042802">
    <property type="term" value="F:identical protein binding"/>
    <property type="evidence" value="ECO:0007669"/>
    <property type="project" value="UniProtKB-ARBA"/>
</dbReference>
<dbReference type="CDD" id="cd01283">
    <property type="entry name" value="cytidine_deaminase"/>
    <property type="match status" value="1"/>
</dbReference>
<dbReference type="KEGG" id="stab:STABA_v1c07500"/>
<comment type="similarity">
    <text evidence="3 15">Belongs to the cytidine and deoxycytidylate deaminase family.</text>
</comment>
<dbReference type="NCBIfam" id="TIGR01354">
    <property type="entry name" value="cyt_deam_tetra"/>
    <property type="match status" value="1"/>
</dbReference>
<dbReference type="InterPro" id="IPR016192">
    <property type="entry name" value="APOBEC/CMP_deaminase_Zn-bd"/>
</dbReference>
<evidence type="ECO:0000256" key="7">
    <source>
        <dbReference type="ARBA" id="ARBA00022801"/>
    </source>
</evidence>
<dbReference type="InterPro" id="IPR002125">
    <property type="entry name" value="CMP_dCMP_dom"/>
</dbReference>
<feature type="binding site" evidence="13">
    <location>
        <begin position="42"/>
        <end position="48"/>
    </location>
    <ligand>
        <name>substrate</name>
    </ligand>
</feature>
<organism evidence="17 18">
    <name type="scientific">Spiroplasma tabanidicola</name>
    <dbReference type="NCBI Taxonomy" id="324079"/>
    <lineage>
        <taxon>Bacteria</taxon>
        <taxon>Bacillati</taxon>
        <taxon>Mycoplasmatota</taxon>
        <taxon>Mollicutes</taxon>
        <taxon>Entomoplasmatales</taxon>
        <taxon>Spiroplasmataceae</taxon>
        <taxon>Spiroplasma</taxon>
    </lineage>
</organism>
<evidence type="ECO:0000259" key="16">
    <source>
        <dbReference type="PROSITE" id="PS51747"/>
    </source>
</evidence>
<evidence type="ECO:0000256" key="10">
    <source>
        <dbReference type="ARBA" id="ARBA00049252"/>
    </source>
</evidence>